<evidence type="ECO:0000313" key="5">
    <source>
        <dbReference type="Proteomes" id="UP001201812"/>
    </source>
</evidence>
<dbReference type="InterPro" id="IPR001878">
    <property type="entry name" value="Znf_CCHC"/>
</dbReference>
<dbReference type="InterPro" id="IPR038269">
    <property type="entry name" value="SCAN_sf"/>
</dbReference>
<dbReference type="SMART" id="SM00343">
    <property type="entry name" value="ZnF_C2HC"/>
    <property type="match status" value="1"/>
</dbReference>
<dbReference type="GO" id="GO:0003676">
    <property type="term" value="F:nucleic acid binding"/>
    <property type="evidence" value="ECO:0007669"/>
    <property type="project" value="InterPro"/>
</dbReference>
<evidence type="ECO:0000256" key="2">
    <source>
        <dbReference type="SAM" id="MobiDB-lite"/>
    </source>
</evidence>
<dbReference type="Pfam" id="PF00098">
    <property type="entry name" value="zf-CCHC"/>
    <property type="match status" value="1"/>
</dbReference>
<dbReference type="Proteomes" id="UP001201812">
    <property type="component" value="Unassembled WGS sequence"/>
</dbReference>
<dbReference type="EMBL" id="JAKKPZ010000263">
    <property type="protein sequence ID" value="KAI1697557.1"/>
    <property type="molecule type" value="Genomic_DNA"/>
</dbReference>
<proteinExistence type="predicted"/>
<accession>A0AAD4QY40</accession>
<reference evidence="4" key="1">
    <citation type="submission" date="2022-01" db="EMBL/GenBank/DDBJ databases">
        <title>Genome Sequence Resource for Two Populations of Ditylenchus destructor, the Migratory Endoparasitic Phytonematode.</title>
        <authorList>
            <person name="Zhang H."/>
            <person name="Lin R."/>
            <person name="Xie B."/>
        </authorList>
    </citation>
    <scope>NUCLEOTIDE SEQUENCE</scope>
    <source>
        <strain evidence="4">BazhouSP</strain>
    </source>
</reference>
<dbReference type="Gene3D" id="1.10.4020.10">
    <property type="entry name" value="DNA breaking-rejoining enzymes"/>
    <property type="match status" value="1"/>
</dbReference>
<protein>
    <submittedName>
        <fullName evidence="4">Zinc knuckle domain-containing protein</fullName>
    </submittedName>
</protein>
<evidence type="ECO:0000256" key="1">
    <source>
        <dbReference type="PROSITE-ProRule" id="PRU00047"/>
    </source>
</evidence>
<sequence>MLQTAKSVLEQSFFTKCQRRSWGPLQKGLGVFEQNVSRTIRLVDKGVKDLKEEFSRIRGKLQSLSVARVVQSWIYSDEEDQRTWILSKIHKNPRPGETKVDKEQKRDQGGNDSEVNDSEEQALESEDRKDDECIEILVLDAFSPSVGSLPMYDGNPTVSFGKWLERFMDILNLSSTTLDEDQKLNRLRYCLSGRARAELNVAQPAPKTLDEAIKVLKGKFENYNAKIIARQALYICHQVPGERVFVFANRLSEVVRAALAGENEQVIQKRLLEEFVDRLTPDLQFEVKGARPDTYSKAYELAEHYELLMPVRNQMYAPGQILVAELAHKINALAIERRSNGKACYYCGRPGHLIRDCRKRDLGDQNQNYGRSRDNEHSQMHLASRSHSRSADCNESRSQSRDRLKWEPPPQVSVRFRDPKRSDNQIRLATVLPTVLTFAVSTQMANALEYSFKPTVYFPDIPLPLFRLPKDLICPSANWIPVERIRERKARCKLPPVSAKEPISETLPFEEKWHPDRVLKPFRIANSTSVSFWDKMCARKFKMTDYQSLTSVEIGLEIDGYKSKIPIHIFDREISKGNNDMTLAFEDIRKLPFYCDFKRARTAVAGALEQPVLDQKMSKWPNHSLVAEIYLSRSNGSEEHQNSLNDLVNQNLEVFSHHEHDFRLHILKTPPIWTKNAHWNQFRAKSYKEPPKTYEKNADSAENAECELNADCELWTRKSDN</sequence>
<feature type="compositionally biased region" description="Acidic residues" evidence="2">
    <location>
        <begin position="114"/>
        <end position="124"/>
    </location>
</feature>
<dbReference type="InterPro" id="IPR036875">
    <property type="entry name" value="Znf_CCHC_sf"/>
</dbReference>
<feature type="compositionally biased region" description="Basic and acidic residues" evidence="2">
    <location>
        <begin position="94"/>
        <end position="109"/>
    </location>
</feature>
<name>A0AAD4QY40_9BILA</name>
<dbReference type="AlphaFoldDB" id="A0AAD4QY40"/>
<keyword evidence="5" id="KW-1185">Reference proteome</keyword>
<keyword evidence="1" id="KW-0862">Zinc</keyword>
<organism evidence="4 5">
    <name type="scientific">Ditylenchus destructor</name>
    <dbReference type="NCBI Taxonomy" id="166010"/>
    <lineage>
        <taxon>Eukaryota</taxon>
        <taxon>Metazoa</taxon>
        <taxon>Ecdysozoa</taxon>
        <taxon>Nematoda</taxon>
        <taxon>Chromadorea</taxon>
        <taxon>Rhabditida</taxon>
        <taxon>Tylenchina</taxon>
        <taxon>Tylenchomorpha</taxon>
        <taxon>Sphaerularioidea</taxon>
        <taxon>Anguinidae</taxon>
        <taxon>Anguininae</taxon>
        <taxon>Ditylenchus</taxon>
    </lineage>
</organism>
<feature type="domain" description="CCHC-type" evidence="3">
    <location>
        <begin position="344"/>
        <end position="359"/>
    </location>
</feature>
<gene>
    <name evidence="4" type="ORF">DdX_18444</name>
</gene>
<dbReference type="SUPFAM" id="SSF57756">
    <property type="entry name" value="Retrovirus zinc finger-like domains"/>
    <property type="match status" value="1"/>
</dbReference>
<dbReference type="PROSITE" id="PS50158">
    <property type="entry name" value="ZF_CCHC"/>
    <property type="match status" value="1"/>
</dbReference>
<keyword evidence="1" id="KW-0863">Zinc-finger</keyword>
<dbReference type="GO" id="GO:0019899">
    <property type="term" value="F:enzyme binding"/>
    <property type="evidence" value="ECO:0007669"/>
    <property type="project" value="UniProtKB-ARBA"/>
</dbReference>
<dbReference type="GO" id="GO:0008270">
    <property type="term" value="F:zinc ion binding"/>
    <property type="evidence" value="ECO:0007669"/>
    <property type="project" value="UniProtKB-KW"/>
</dbReference>
<feature type="region of interest" description="Disordered" evidence="2">
    <location>
        <begin position="365"/>
        <end position="419"/>
    </location>
</feature>
<evidence type="ECO:0000259" key="3">
    <source>
        <dbReference type="PROSITE" id="PS50158"/>
    </source>
</evidence>
<comment type="caution">
    <text evidence="4">The sequence shown here is derived from an EMBL/GenBank/DDBJ whole genome shotgun (WGS) entry which is preliminary data.</text>
</comment>
<keyword evidence="1" id="KW-0479">Metal-binding</keyword>
<dbReference type="Gene3D" id="4.10.60.10">
    <property type="entry name" value="Zinc finger, CCHC-type"/>
    <property type="match status" value="1"/>
</dbReference>
<evidence type="ECO:0000313" key="4">
    <source>
        <dbReference type="EMBL" id="KAI1697557.1"/>
    </source>
</evidence>
<feature type="compositionally biased region" description="Basic and acidic residues" evidence="2">
    <location>
        <begin position="389"/>
        <end position="406"/>
    </location>
</feature>
<feature type="region of interest" description="Disordered" evidence="2">
    <location>
        <begin position="88"/>
        <end position="129"/>
    </location>
</feature>